<reference evidence="1" key="1">
    <citation type="journal article" date="2019" name="bioRxiv">
        <title>The Genome of the Zebra Mussel, Dreissena polymorpha: A Resource for Invasive Species Research.</title>
        <authorList>
            <person name="McCartney M.A."/>
            <person name="Auch B."/>
            <person name="Kono T."/>
            <person name="Mallez S."/>
            <person name="Zhang Y."/>
            <person name="Obille A."/>
            <person name="Becker A."/>
            <person name="Abrahante J.E."/>
            <person name="Garbe J."/>
            <person name="Badalamenti J.P."/>
            <person name="Herman A."/>
            <person name="Mangelson H."/>
            <person name="Liachko I."/>
            <person name="Sullivan S."/>
            <person name="Sone E.D."/>
            <person name="Koren S."/>
            <person name="Silverstein K.A.T."/>
            <person name="Beckman K.B."/>
            <person name="Gohl D.M."/>
        </authorList>
    </citation>
    <scope>NUCLEOTIDE SEQUENCE</scope>
    <source>
        <strain evidence="1">Duluth1</strain>
        <tissue evidence="1">Whole animal</tissue>
    </source>
</reference>
<keyword evidence="2" id="KW-1185">Reference proteome</keyword>
<evidence type="ECO:0000313" key="1">
    <source>
        <dbReference type="EMBL" id="KAH3812644.1"/>
    </source>
</evidence>
<accession>A0A9D4JJK3</accession>
<evidence type="ECO:0000313" key="2">
    <source>
        <dbReference type="Proteomes" id="UP000828390"/>
    </source>
</evidence>
<proteinExistence type="predicted"/>
<protein>
    <submittedName>
        <fullName evidence="1">Uncharacterized protein</fullName>
    </submittedName>
</protein>
<reference evidence="1" key="2">
    <citation type="submission" date="2020-11" db="EMBL/GenBank/DDBJ databases">
        <authorList>
            <person name="McCartney M.A."/>
            <person name="Auch B."/>
            <person name="Kono T."/>
            <person name="Mallez S."/>
            <person name="Becker A."/>
            <person name="Gohl D.M."/>
            <person name="Silverstein K.A.T."/>
            <person name="Koren S."/>
            <person name="Bechman K.B."/>
            <person name="Herman A."/>
            <person name="Abrahante J.E."/>
            <person name="Garbe J."/>
        </authorList>
    </citation>
    <scope>NUCLEOTIDE SEQUENCE</scope>
    <source>
        <strain evidence="1">Duluth1</strain>
        <tissue evidence="1">Whole animal</tissue>
    </source>
</reference>
<sequence>MMDNSPEFYNPSYKTDKLKNKLLREFQGQIQFWQPNYRSELVYSSNILKGQAVETAFELAASDERVVEDCAMMLRRNILDFKEGQSFSEWPPRASNLLSMSKNMPCLLEHFLTVLLCGKMTRLCRIRPRDLLIRLDKTFVTQSPMEDSNCQNIFCLE</sequence>
<dbReference type="AlphaFoldDB" id="A0A9D4JJK3"/>
<organism evidence="1 2">
    <name type="scientific">Dreissena polymorpha</name>
    <name type="common">Zebra mussel</name>
    <name type="synonym">Mytilus polymorpha</name>
    <dbReference type="NCBI Taxonomy" id="45954"/>
    <lineage>
        <taxon>Eukaryota</taxon>
        <taxon>Metazoa</taxon>
        <taxon>Spiralia</taxon>
        <taxon>Lophotrochozoa</taxon>
        <taxon>Mollusca</taxon>
        <taxon>Bivalvia</taxon>
        <taxon>Autobranchia</taxon>
        <taxon>Heteroconchia</taxon>
        <taxon>Euheterodonta</taxon>
        <taxon>Imparidentia</taxon>
        <taxon>Neoheterodontei</taxon>
        <taxon>Myida</taxon>
        <taxon>Dreissenoidea</taxon>
        <taxon>Dreissenidae</taxon>
        <taxon>Dreissena</taxon>
    </lineage>
</organism>
<dbReference type="EMBL" id="JAIWYP010000006">
    <property type="protein sequence ID" value="KAH3812644.1"/>
    <property type="molecule type" value="Genomic_DNA"/>
</dbReference>
<dbReference type="Proteomes" id="UP000828390">
    <property type="component" value="Unassembled WGS sequence"/>
</dbReference>
<name>A0A9D4JJK3_DREPO</name>
<comment type="caution">
    <text evidence="1">The sequence shown here is derived from an EMBL/GenBank/DDBJ whole genome shotgun (WGS) entry which is preliminary data.</text>
</comment>
<gene>
    <name evidence="1" type="ORF">DPMN_141080</name>
</gene>